<proteinExistence type="predicted"/>
<evidence type="ECO:0000313" key="1">
    <source>
        <dbReference type="EMBL" id="QQP39047.1"/>
    </source>
</evidence>
<dbReference type="EMBL" id="CP045903">
    <property type="protein sequence ID" value="QQP39047.1"/>
    <property type="molecule type" value="Genomic_DNA"/>
</dbReference>
<dbReference type="OrthoDB" id="10385312at2759"/>
<dbReference type="Proteomes" id="UP000595437">
    <property type="component" value="Chromosome 14"/>
</dbReference>
<keyword evidence="2" id="KW-1185">Reference proteome</keyword>
<reference evidence="2" key="1">
    <citation type="submission" date="2021-01" db="EMBL/GenBank/DDBJ databases">
        <title>Caligus Genome Assembly.</title>
        <authorList>
            <person name="Gallardo-Escarate C."/>
        </authorList>
    </citation>
    <scope>NUCLEOTIDE SEQUENCE [LARGE SCALE GENOMIC DNA]</scope>
</reference>
<sequence>MVEELRCKKEPVELLNLPHKEGKPQYAVKERCEKWPVQKCDVRTQNIKKVHPDTECKKIPRKVCVPNNCLTVPGEEICHEESRTQIQHLPEEECDLQPQEHCRMEASLVP</sequence>
<protein>
    <submittedName>
        <fullName evidence="1">Uncharacterized protein</fullName>
    </submittedName>
</protein>
<gene>
    <name evidence="1" type="ORF">FKW44_019803</name>
</gene>
<organism evidence="1 2">
    <name type="scientific">Caligus rogercresseyi</name>
    <name type="common">Sea louse</name>
    <dbReference type="NCBI Taxonomy" id="217165"/>
    <lineage>
        <taxon>Eukaryota</taxon>
        <taxon>Metazoa</taxon>
        <taxon>Ecdysozoa</taxon>
        <taxon>Arthropoda</taxon>
        <taxon>Crustacea</taxon>
        <taxon>Multicrustacea</taxon>
        <taxon>Hexanauplia</taxon>
        <taxon>Copepoda</taxon>
        <taxon>Siphonostomatoida</taxon>
        <taxon>Caligidae</taxon>
        <taxon>Caligus</taxon>
    </lineage>
</organism>
<dbReference type="AlphaFoldDB" id="A0A7T8GWF5"/>
<name>A0A7T8GWF5_CALRO</name>
<accession>A0A7T8GWF5</accession>
<evidence type="ECO:0000313" key="2">
    <source>
        <dbReference type="Proteomes" id="UP000595437"/>
    </source>
</evidence>
<feature type="non-terminal residue" evidence="1">
    <location>
        <position position="110"/>
    </location>
</feature>